<dbReference type="GO" id="GO:0016787">
    <property type="term" value="F:hydrolase activity"/>
    <property type="evidence" value="ECO:0007669"/>
    <property type="project" value="UniProtKB-KW"/>
</dbReference>
<dbReference type="InterPro" id="IPR015797">
    <property type="entry name" value="NUDIX_hydrolase-like_dom_sf"/>
</dbReference>
<dbReference type="Proteomes" id="UP000516305">
    <property type="component" value="Chromosome"/>
</dbReference>
<dbReference type="AlphaFoldDB" id="A0A7H0VCD2"/>
<evidence type="ECO:0000259" key="3">
    <source>
        <dbReference type="PROSITE" id="PS51462"/>
    </source>
</evidence>
<dbReference type="Gene3D" id="3.90.79.10">
    <property type="entry name" value="Nucleoside Triphosphate Pyrophosphohydrolase"/>
    <property type="match status" value="1"/>
</dbReference>
<dbReference type="PANTHER" id="PTHR43046">
    <property type="entry name" value="GDP-MANNOSE MANNOSYL HYDROLASE"/>
    <property type="match status" value="1"/>
</dbReference>
<evidence type="ECO:0000256" key="1">
    <source>
        <dbReference type="ARBA" id="ARBA00001946"/>
    </source>
</evidence>
<sequence length="149" mass="17057">MSTGKSIEAFTIRVYGLLIHDGQILLSRENIYGGVYLKFPGGGLEFGEGTLECLRREFQEECQLNIQVDEHFYTTEDFVPSAFSNRMQVMSIYYKVSCSDLSPLLHRSDREALNQHGDQELIWKSIDELNPNELNLPIDRLVAKKLLAE</sequence>
<comment type="cofactor">
    <cofactor evidence="1">
        <name>Mg(2+)</name>
        <dbReference type="ChEBI" id="CHEBI:18420"/>
    </cofactor>
</comment>
<protein>
    <submittedName>
        <fullName evidence="4">NUDIX domain-containing protein</fullName>
    </submittedName>
</protein>
<keyword evidence="2" id="KW-0378">Hydrolase</keyword>
<dbReference type="Pfam" id="PF00293">
    <property type="entry name" value="NUDIX"/>
    <property type="match status" value="1"/>
</dbReference>
<dbReference type="SUPFAM" id="SSF55811">
    <property type="entry name" value="Nudix"/>
    <property type="match status" value="1"/>
</dbReference>
<dbReference type="KEGG" id="chyd:H4K34_13465"/>
<feature type="domain" description="Nudix hydrolase" evidence="3">
    <location>
        <begin position="5"/>
        <end position="148"/>
    </location>
</feature>
<reference evidence="4 5" key="1">
    <citation type="submission" date="2020-08" db="EMBL/GenBank/DDBJ databases">
        <title>Croceimicrobium hydrocarbonivorans gen. nov., sp. nov., a novel marine bacterium isolated from a bacterial consortium that degrades polyethylene terephthalate.</title>
        <authorList>
            <person name="Liu R."/>
        </authorList>
    </citation>
    <scope>NUCLEOTIDE SEQUENCE [LARGE SCALE GENOMIC DNA]</scope>
    <source>
        <strain evidence="4 5">A20-9</strain>
    </source>
</reference>
<proteinExistence type="predicted"/>
<dbReference type="PROSITE" id="PS51462">
    <property type="entry name" value="NUDIX"/>
    <property type="match status" value="1"/>
</dbReference>
<evidence type="ECO:0000256" key="2">
    <source>
        <dbReference type="ARBA" id="ARBA00022801"/>
    </source>
</evidence>
<evidence type="ECO:0000313" key="5">
    <source>
        <dbReference type="Proteomes" id="UP000516305"/>
    </source>
</evidence>
<dbReference type="InterPro" id="IPR000086">
    <property type="entry name" value="NUDIX_hydrolase_dom"/>
</dbReference>
<name>A0A7H0VCD2_9FLAO</name>
<keyword evidence="5" id="KW-1185">Reference proteome</keyword>
<gene>
    <name evidence="4" type="ORF">H4K34_13465</name>
</gene>
<organism evidence="4 5">
    <name type="scientific">Croceimicrobium hydrocarbonivorans</name>
    <dbReference type="NCBI Taxonomy" id="2761580"/>
    <lineage>
        <taxon>Bacteria</taxon>
        <taxon>Pseudomonadati</taxon>
        <taxon>Bacteroidota</taxon>
        <taxon>Flavobacteriia</taxon>
        <taxon>Flavobacteriales</taxon>
        <taxon>Owenweeksiaceae</taxon>
        <taxon>Croceimicrobium</taxon>
    </lineage>
</organism>
<dbReference type="RefSeq" id="WP_210757910.1">
    <property type="nucleotide sequence ID" value="NZ_CP060139.1"/>
</dbReference>
<dbReference type="EMBL" id="CP060139">
    <property type="protein sequence ID" value="QNR23380.1"/>
    <property type="molecule type" value="Genomic_DNA"/>
</dbReference>
<evidence type="ECO:0000313" key="4">
    <source>
        <dbReference type="EMBL" id="QNR23380.1"/>
    </source>
</evidence>
<dbReference type="PANTHER" id="PTHR43046:SF14">
    <property type="entry name" value="MUTT_NUDIX FAMILY PROTEIN"/>
    <property type="match status" value="1"/>
</dbReference>
<accession>A0A7H0VCD2</accession>